<gene>
    <name evidence="1" type="ORF">GYMLUDRAFT_170730</name>
</gene>
<organism evidence="1 2">
    <name type="scientific">Collybiopsis luxurians FD-317 M1</name>
    <dbReference type="NCBI Taxonomy" id="944289"/>
    <lineage>
        <taxon>Eukaryota</taxon>
        <taxon>Fungi</taxon>
        <taxon>Dikarya</taxon>
        <taxon>Basidiomycota</taxon>
        <taxon>Agaricomycotina</taxon>
        <taxon>Agaricomycetes</taxon>
        <taxon>Agaricomycetidae</taxon>
        <taxon>Agaricales</taxon>
        <taxon>Marasmiineae</taxon>
        <taxon>Omphalotaceae</taxon>
        <taxon>Collybiopsis</taxon>
        <taxon>Collybiopsis luxurians</taxon>
    </lineage>
</organism>
<protein>
    <submittedName>
        <fullName evidence="1">Unplaced genomic scaffold GYMLUscaffold_36, whole genome shotgun sequence</fullName>
    </submittedName>
</protein>
<dbReference type="EMBL" id="KN834784">
    <property type="protein sequence ID" value="KIK58582.1"/>
    <property type="molecule type" value="Genomic_DNA"/>
</dbReference>
<accession>A0A0D0CJM1</accession>
<dbReference type="AlphaFoldDB" id="A0A0D0CJM1"/>
<evidence type="ECO:0000313" key="2">
    <source>
        <dbReference type="Proteomes" id="UP000053593"/>
    </source>
</evidence>
<evidence type="ECO:0000313" key="1">
    <source>
        <dbReference type="EMBL" id="KIK58582.1"/>
    </source>
</evidence>
<proteinExistence type="predicted"/>
<dbReference type="HOGENOM" id="CLU_1896460_0_0_1"/>
<keyword evidence="2" id="KW-1185">Reference proteome</keyword>
<sequence length="134" mass="14629">MPNPSESNGHQNGTCPSDEWLHELLHGYARNNLSLEDQLLYLQQKEKFNIGYVCILNFDVPTVQKLPSLPVATTNVSKAVSADTAAQNGPSTVQQMVCQADNVFIPQYVLVLPWLANKPANSRSQAGQPAGAHM</sequence>
<name>A0A0D0CJM1_9AGAR</name>
<dbReference type="Proteomes" id="UP000053593">
    <property type="component" value="Unassembled WGS sequence"/>
</dbReference>
<dbReference type="OrthoDB" id="2845878at2759"/>
<reference evidence="1 2" key="1">
    <citation type="submission" date="2014-04" db="EMBL/GenBank/DDBJ databases">
        <title>Evolutionary Origins and Diversification of the Mycorrhizal Mutualists.</title>
        <authorList>
            <consortium name="DOE Joint Genome Institute"/>
            <consortium name="Mycorrhizal Genomics Consortium"/>
            <person name="Kohler A."/>
            <person name="Kuo A."/>
            <person name="Nagy L.G."/>
            <person name="Floudas D."/>
            <person name="Copeland A."/>
            <person name="Barry K.W."/>
            <person name="Cichocki N."/>
            <person name="Veneault-Fourrey C."/>
            <person name="LaButti K."/>
            <person name="Lindquist E.A."/>
            <person name="Lipzen A."/>
            <person name="Lundell T."/>
            <person name="Morin E."/>
            <person name="Murat C."/>
            <person name="Riley R."/>
            <person name="Ohm R."/>
            <person name="Sun H."/>
            <person name="Tunlid A."/>
            <person name="Henrissat B."/>
            <person name="Grigoriev I.V."/>
            <person name="Hibbett D.S."/>
            <person name="Martin F."/>
        </authorList>
    </citation>
    <scope>NUCLEOTIDE SEQUENCE [LARGE SCALE GENOMIC DNA]</scope>
    <source>
        <strain evidence="1 2">FD-317 M1</strain>
    </source>
</reference>